<dbReference type="AlphaFoldDB" id="A0A0J0XZ81"/>
<keyword evidence="3" id="KW-0812">Transmembrane</keyword>
<protein>
    <recommendedName>
        <fullName evidence="7">Phosphatidylglycerol lysyltransferase C-terminal domain-containing protein</fullName>
    </recommendedName>
</protein>
<keyword evidence="5" id="KW-0472">Membrane</keyword>
<feature type="region of interest" description="Disordered" evidence="6">
    <location>
        <begin position="91"/>
        <end position="121"/>
    </location>
</feature>
<evidence type="ECO:0000256" key="3">
    <source>
        <dbReference type="ARBA" id="ARBA00022692"/>
    </source>
</evidence>
<dbReference type="OrthoDB" id="2595275at2759"/>
<feature type="region of interest" description="Disordered" evidence="6">
    <location>
        <begin position="542"/>
        <end position="563"/>
    </location>
</feature>
<comment type="subcellular location">
    <subcellularLocation>
        <location evidence="1">Cell membrane</location>
        <topology evidence="1">Multi-pass membrane protein</topology>
    </subcellularLocation>
</comment>
<evidence type="ECO:0000256" key="1">
    <source>
        <dbReference type="ARBA" id="ARBA00004651"/>
    </source>
</evidence>
<dbReference type="GO" id="GO:0005886">
    <property type="term" value="C:plasma membrane"/>
    <property type="evidence" value="ECO:0007669"/>
    <property type="project" value="UniProtKB-SubCell"/>
</dbReference>
<dbReference type="STRING" id="879819.A0A0J0XZ81"/>
<evidence type="ECO:0000313" key="9">
    <source>
        <dbReference type="Proteomes" id="UP000053611"/>
    </source>
</evidence>
<dbReference type="EMBL" id="KQ087177">
    <property type="protein sequence ID" value="KLT46370.1"/>
    <property type="molecule type" value="Genomic_DNA"/>
</dbReference>
<dbReference type="PANTHER" id="PTHR34697:SF2">
    <property type="entry name" value="PHOSPHATIDYLGLYCEROL LYSYLTRANSFERASE"/>
    <property type="match status" value="1"/>
</dbReference>
<sequence length="563" mass="60436">MATLTIPIPPSPHPLSCMIAPSPTLTPTSIDEPFSMLYKATSGDSAATLVECVDSPPLKRVASQVPSFATTATTSASVTLDGDAPAKAAKADKASAKAAKRKARRDLNKASRKAEATAATPKPQPWEVALGNIGYPASEPSKSAPQIARPTRFDHAPFAIPSEIVRGLLVPKRTFELSCAPAVAAVERLVAHYGAWSITFADPSYRIYLSPALDIAISFKLVRSLRIAVAFGDPACHPARLPSAIAEFHAFCAKRRWGVAFVAARGATAKVAQVHRWATVQFAVEQIVDAEHNPVLDGRRGKRQTLVVKKLMRDAPVRLYRPADGRDAALEVQLQKAYETVYAAKEERDGAPYSTKLHLFALPHLTTVLYTTDANNEPQGLVSLLRVGEGGFLLDPLVATPSAPPGTTDYLTVLAMGYARRRGASLSFGTEPTSHVGEVRGMRQFMEADTRLVHAATYTAFGMAGKKMLHDKFHPSRAEPLHLVLCSDGVLGQSAAAAAVWKATHLHCRPVVRPATQLVQQHQAGELLEAMLACLAERGQLRPSQKPYPSGSDAAGDEPPEKE</sequence>
<evidence type="ECO:0000256" key="5">
    <source>
        <dbReference type="ARBA" id="ARBA00023136"/>
    </source>
</evidence>
<evidence type="ECO:0000256" key="6">
    <source>
        <dbReference type="SAM" id="MobiDB-lite"/>
    </source>
</evidence>
<organism evidence="8 9">
    <name type="scientific">Cutaneotrichosporon oleaginosum</name>
    <dbReference type="NCBI Taxonomy" id="879819"/>
    <lineage>
        <taxon>Eukaryota</taxon>
        <taxon>Fungi</taxon>
        <taxon>Dikarya</taxon>
        <taxon>Basidiomycota</taxon>
        <taxon>Agaricomycotina</taxon>
        <taxon>Tremellomycetes</taxon>
        <taxon>Trichosporonales</taxon>
        <taxon>Trichosporonaceae</taxon>
        <taxon>Cutaneotrichosporon</taxon>
    </lineage>
</organism>
<keyword evidence="2" id="KW-1003">Cell membrane</keyword>
<dbReference type="InterPro" id="IPR024320">
    <property type="entry name" value="LPG_synthase_C"/>
</dbReference>
<dbReference type="GO" id="GO:0016755">
    <property type="term" value="F:aminoacyltransferase activity"/>
    <property type="evidence" value="ECO:0007669"/>
    <property type="project" value="TreeGrafter"/>
</dbReference>
<dbReference type="RefSeq" id="XP_018282861.1">
    <property type="nucleotide sequence ID" value="XM_018421635.1"/>
</dbReference>
<feature type="compositionally biased region" description="Basic and acidic residues" evidence="6">
    <location>
        <begin position="105"/>
        <end position="115"/>
    </location>
</feature>
<dbReference type="InterPro" id="IPR051211">
    <property type="entry name" value="PG_lysyltransferase"/>
</dbReference>
<dbReference type="Pfam" id="PF09924">
    <property type="entry name" value="LPG_synthase_C"/>
    <property type="match status" value="1"/>
</dbReference>
<evidence type="ECO:0000256" key="4">
    <source>
        <dbReference type="ARBA" id="ARBA00022989"/>
    </source>
</evidence>
<evidence type="ECO:0000313" key="8">
    <source>
        <dbReference type="EMBL" id="KLT46370.1"/>
    </source>
</evidence>
<keyword evidence="9" id="KW-1185">Reference proteome</keyword>
<dbReference type="GO" id="GO:0055091">
    <property type="term" value="P:phospholipid homeostasis"/>
    <property type="evidence" value="ECO:0007669"/>
    <property type="project" value="TreeGrafter"/>
</dbReference>
<reference evidence="8 9" key="1">
    <citation type="submission" date="2015-03" db="EMBL/GenBank/DDBJ databases">
        <title>Genomics and transcriptomics of the oil-accumulating basidiomycete yeast T. oleaginosus allow insights into substrate utilization and the diverse evolutionary trajectories of mating systems in fungi.</title>
        <authorList>
            <consortium name="DOE Joint Genome Institute"/>
            <person name="Kourist R."/>
            <person name="Kracht O."/>
            <person name="Bracharz F."/>
            <person name="Lipzen A."/>
            <person name="Nolan M."/>
            <person name="Ohm R."/>
            <person name="Grigoriev I."/>
            <person name="Sun S."/>
            <person name="Heitman J."/>
            <person name="Bruck T."/>
            <person name="Nowrousian M."/>
        </authorList>
    </citation>
    <scope>NUCLEOTIDE SEQUENCE [LARGE SCALE GENOMIC DNA]</scope>
    <source>
        <strain evidence="8 9">IBC0246</strain>
    </source>
</reference>
<evidence type="ECO:0000259" key="7">
    <source>
        <dbReference type="Pfam" id="PF09924"/>
    </source>
</evidence>
<dbReference type="PANTHER" id="PTHR34697">
    <property type="entry name" value="PHOSPHATIDYLGLYCEROL LYSYLTRANSFERASE"/>
    <property type="match status" value="1"/>
</dbReference>
<name>A0A0J0XZ81_9TREE</name>
<keyword evidence="4" id="KW-1133">Transmembrane helix</keyword>
<feature type="domain" description="Phosphatidylglycerol lysyltransferase C-terminal" evidence="7">
    <location>
        <begin position="209"/>
        <end position="482"/>
    </location>
</feature>
<evidence type="ECO:0000256" key="2">
    <source>
        <dbReference type="ARBA" id="ARBA00022475"/>
    </source>
</evidence>
<dbReference type="Proteomes" id="UP000053611">
    <property type="component" value="Unassembled WGS sequence"/>
</dbReference>
<accession>A0A0J0XZ81</accession>
<gene>
    <name evidence="8" type="ORF">CC85DRAFT_281460</name>
</gene>
<dbReference type="GeneID" id="28982238"/>
<proteinExistence type="predicted"/>